<dbReference type="InterPro" id="IPR013324">
    <property type="entry name" value="RNA_pol_sigma_r3/r4-like"/>
</dbReference>
<sequence>MRWRRPPESAASPEDSRASFEQVVLPNLDAAYNLARWIVRDTHLADDVVQDAVVRGLTYFASFRGGDARAWLMRIVRNTAHSALADRQRVLRHLDTRDGADEVVLSIPDPGASPEAALSSVQDAERLAKVLAALPPELRECLVLKELEELSYKEIAQVTGVPVGTVMSRLWRARQMLFGSAVQEDDHES</sequence>
<dbReference type="Proteomes" id="UP000245926">
    <property type="component" value="Chromosome"/>
</dbReference>
<dbReference type="InterPro" id="IPR013325">
    <property type="entry name" value="RNA_pol_sigma_r2"/>
</dbReference>
<dbReference type="GO" id="GO:0003677">
    <property type="term" value="F:DNA binding"/>
    <property type="evidence" value="ECO:0007669"/>
    <property type="project" value="UniProtKB-KW"/>
</dbReference>
<dbReference type="Gene3D" id="1.10.1740.10">
    <property type="match status" value="1"/>
</dbReference>
<reference evidence="11" key="1">
    <citation type="submission" date="2018-05" db="EMBL/GenBank/DDBJ databases">
        <title>Complete Genome Sequence of Methylobacterium sp. 17SD2-17.</title>
        <authorList>
            <person name="Srinivasan S."/>
        </authorList>
    </citation>
    <scope>NUCLEOTIDE SEQUENCE [LARGE SCALE GENOMIC DNA]</scope>
    <source>
        <strain evidence="11">17SD2-17</strain>
    </source>
</reference>
<dbReference type="PANTHER" id="PTHR43133:SF25">
    <property type="entry name" value="RNA POLYMERASE SIGMA FACTOR RFAY-RELATED"/>
    <property type="match status" value="1"/>
</dbReference>
<evidence type="ECO:0000256" key="3">
    <source>
        <dbReference type="ARBA" id="ARBA00023082"/>
    </source>
</evidence>
<dbReference type="Gene3D" id="1.10.10.10">
    <property type="entry name" value="Winged helix-like DNA-binding domain superfamily/Winged helix DNA-binding domain"/>
    <property type="match status" value="1"/>
</dbReference>
<dbReference type="SUPFAM" id="SSF88946">
    <property type="entry name" value="Sigma2 domain of RNA polymerase sigma factors"/>
    <property type="match status" value="1"/>
</dbReference>
<accession>A0A2U8W0Y8</accession>
<gene>
    <name evidence="9" type="ORF">DK389_03135</name>
    <name evidence="10" type="ORF">DK389_22450</name>
</gene>
<feature type="domain" description="RNA polymerase sigma-70 region 2" evidence="7">
    <location>
        <begin position="26"/>
        <end position="89"/>
    </location>
</feature>
<name>A0A2U8W0Y8_9HYPH</name>
<reference evidence="9" key="2">
    <citation type="submission" date="2018-05" db="EMBL/GenBank/DDBJ databases">
        <authorList>
            <person name="Srinivasan S."/>
        </authorList>
    </citation>
    <scope>NUCLEOTIDE SEQUENCE</scope>
    <source>
        <strain evidence="9">17SD2-17</strain>
    </source>
</reference>
<dbReference type="InterPro" id="IPR036388">
    <property type="entry name" value="WH-like_DNA-bd_sf"/>
</dbReference>
<comment type="similarity">
    <text evidence="1 6">Belongs to the sigma-70 factor family. ECF subfamily.</text>
</comment>
<reference evidence="9" key="3">
    <citation type="journal article" date="2020" name="Antonie Van Leeuwenhoek">
        <title>Methylobacterium durans sp. nov., a radiation-resistant bacterium isolated from gamma ray-irradiated soil.</title>
        <authorList>
            <person name="Kim J."/>
            <person name="Chhetri G."/>
            <person name="Kim I."/>
            <person name="Kim M.K."/>
            <person name="Seo T."/>
        </authorList>
    </citation>
    <scope>NUCLEOTIDE SEQUENCE</scope>
    <source>
        <strain evidence="9">17SD2-17</strain>
    </source>
</reference>
<dbReference type="AlphaFoldDB" id="A0A2U8W0Y8"/>
<evidence type="ECO:0000313" key="10">
    <source>
        <dbReference type="EMBL" id="AWN42757.1"/>
    </source>
</evidence>
<organism evidence="9 11">
    <name type="scientific">Methylobacterium durans</name>
    <dbReference type="NCBI Taxonomy" id="2202825"/>
    <lineage>
        <taxon>Bacteria</taxon>
        <taxon>Pseudomonadati</taxon>
        <taxon>Pseudomonadota</taxon>
        <taxon>Alphaproteobacteria</taxon>
        <taxon>Hyphomicrobiales</taxon>
        <taxon>Methylobacteriaceae</taxon>
        <taxon>Methylobacterium</taxon>
    </lineage>
</organism>
<dbReference type="InterPro" id="IPR000838">
    <property type="entry name" value="RNA_pol_sigma70_ECF_CS"/>
</dbReference>
<dbReference type="PROSITE" id="PS01063">
    <property type="entry name" value="SIGMA70_ECF"/>
    <property type="match status" value="1"/>
</dbReference>
<dbReference type="CDD" id="cd06171">
    <property type="entry name" value="Sigma70_r4"/>
    <property type="match status" value="1"/>
</dbReference>
<evidence type="ECO:0000256" key="6">
    <source>
        <dbReference type="RuleBase" id="RU000716"/>
    </source>
</evidence>
<keyword evidence="2 6" id="KW-0805">Transcription regulation</keyword>
<keyword evidence="5 6" id="KW-0804">Transcription</keyword>
<evidence type="ECO:0000313" key="11">
    <source>
        <dbReference type="Proteomes" id="UP000245926"/>
    </source>
</evidence>
<keyword evidence="11" id="KW-1185">Reference proteome</keyword>
<protein>
    <recommendedName>
        <fullName evidence="6">RNA polymerase sigma factor</fullName>
    </recommendedName>
</protein>
<feature type="domain" description="RNA polymerase sigma factor 70 region 4 type 2" evidence="8">
    <location>
        <begin position="125"/>
        <end position="177"/>
    </location>
</feature>
<dbReference type="GO" id="GO:0006352">
    <property type="term" value="P:DNA-templated transcription initiation"/>
    <property type="evidence" value="ECO:0007669"/>
    <property type="project" value="InterPro"/>
</dbReference>
<keyword evidence="3 6" id="KW-0731">Sigma factor</keyword>
<evidence type="ECO:0000259" key="8">
    <source>
        <dbReference type="Pfam" id="PF08281"/>
    </source>
</evidence>
<evidence type="ECO:0000256" key="4">
    <source>
        <dbReference type="ARBA" id="ARBA00023125"/>
    </source>
</evidence>
<dbReference type="EMBL" id="CP029550">
    <property type="protein sequence ID" value="AWN39715.1"/>
    <property type="molecule type" value="Genomic_DNA"/>
</dbReference>
<dbReference type="GO" id="GO:0016987">
    <property type="term" value="F:sigma factor activity"/>
    <property type="evidence" value="ECO:0007669"/>
    <property type="project" value="UniProtKB-KW"/>
</dbReference>
<dbReference type="KEGG" id="mets:DK389_03135"/>
<evidence type="ECO:0000259" key="7">
    <source>
        <dbReference type="Pfam" id="PF04542"/>
    </source>
</evidence>
<dbReference type="InterPro" id="IPR039425">
    <property type="entry name" value="RNA_pol_sigma-70-like"/>
</dbReference>
<proteinExistence type="inferred from homology"/>
<dbReference type="InterPro" id="IPR013249">
    <property type="entry name" value="RNA_pol_sigma70_r4_t2"/>
</dbReference>
<dbReference type="InterPro" id="IPR007627">
    <property type="entry name" value="RNA_pol_sigma70_r2"/>
</dbReference>
<dbReference type="KEGG" id="mets:DK389_22450"/>
<dbReference type="RefSeq" id="WP_109887403.1">
    <property type="nucleotide sequence ID" value="NZ_CP029550.1"/>
</dbReference>
<dbReference type="InterPro" id="IPR014284">
    <property type="entry name" value="RNA_pol_sigma-70_dom"/>
</dbReference>
<evidence type="ECO:0000256" key="2">
    <source>
        <dbReference type="ARBA" id="ARBA00023015"/>
    </source>
</evidence>
<keyword evidence="4 6" id="KW-0238">DNA-binding</keyword>
<dbReference type="SUPFAM" id="SSF88659">
    <property type="entry name" value="Sigma3 and sigma4 domains of RNA polymerase sigma factors"/>
    <property type="match status" value="1"/>
</dbReference>
<evidence type="ECO:0000256" key="5">
    <source>
        <dbReference type="ARBA" id="ARBA00023163"/>
    </source>
</evidence>
<dbReference type="EMBL" id="CP029550">
    <property type="protein sequence ID" value="AWN42757.1"/>
    <property type="molecule type" value="Genomic_DNA"/>
</dbReference>
<dbReference type="NCBIfam" id="TIGR02937">
    <property type="entry name" value="sigma70-ECF"/>
    <property type="match status" value="1"/>
</dbReference>
<dbReference type="Pfam" id="PF08281">
    <property type="entry name" value="Sigma70_r4_2"/>
    <property type="match status" value="1"/>
</dbReference>
<evidence type="ECO:0000313" key="9">
    <source>
        <dbReference type="EMBL" id="AWN39715.1"/>
    </source>
</evidence>
<dbReference type="PANTHER" id="PTHR43133">
    <property type="entry name" value="RNA POLYMERASE ECF-TYPE SIGMA FACTO"/>
    <property type="match status" value="1"/>
</dbReference>
<evidence type="ECO:0000256" key="1">
    <source>
        <dbReference type="ARBA" id="ARBA00010641"/>
    </source>
</evidence>
<dbReference type="Pfam" id="PF04542">
    <property type="entry name" value="Sigma70_r2"/>
    <property type="match status" value="1"/>
</dbReference>
<dbReference type="OrthoDB" id="9803470at2"/>